<keyword evidence="3" id="KW-0479">Metal-binding</keyword>
<dbReference type="Proteomes" id="UP001549291">
    <property type="component" value="Unassembled WGS sequence"/>
</dbReference>
<evidence type="ECO:0000256" key="3">
    <source>
        <dbReference type="ARBA" id="ARBA00022723"/>
    </source>
</evidence>
<feature type="domain" description="Catechol dioxygenase N-terminal" evidence="8">
    <location>
        <begin position="22"/>
        <end position="91"/>
    </location>
</feature>
<proteinExistence type="inferred from homology"/>
<evidence type="ECO:0000256" key="5">
    <source>
        <dbReference type="ARBA" id="ARBA00023002"/>
    </source>
</evidence>
<feature type="domain" description="Intradiol ring-cleavage dioxygenases" evidence="7">
    <location>
        <begin position="120"/>
        <end position="261"/>
    </location>
</feature>
<dbReference type="EC" id="1.13.11.1" evidence="9"/>
<gene>
    <name evidence="9" type="ORF">ABIF63_001040</name>
</gene>
<evidence type="ECO:0000259" key="8">
    <source>
        <dbReference type="Pfam" id="PF04444"/>
    </source>
</evidence>
<comment type="caution">
    <text evidence="9">The sequence shown here is derived from an EMBL/GenBank/DDBJ whole genome shotgun (WGS) entry which is preliminary data.</text>
</comment>
<name>A0ABV2RKZ0_BRAJP</name>
<protein>
    <submittedName>
        <fullName evidence="9">Catechol 1,2-dioxygenase</fullName>
        <ecNumber evidence="9">1.13.11.1</ecNumber>
    </submittedName>
</protein>
<keyword evidence="4" id="KW-0223">Dioxygenase</keyword>
<dbReference type="Pfam" id="PF00775">
    <property type="entry name" value="Dioxygenase_C"/>
    <property type="match status" value="1"/>
</dbReference>
<evidence type="ECO:0000313" key="10">
    <source>
        <dbReference type="Proteomes" id="UP001549291"/>
    </source>
</evidence>
<evidence type="ECO:0000313" key="9">
    <source>
        <dbReference type="EMBL" id="MET4716934.1"/>
    </source>
</evidence>
<dbReference type="InterPro" id="IPR000627">
    <property type="entry name" value="Intradiol_dOase_C"/>
</dbReference>
<comment type="cofactor">
    <cofactor evidence="1">
        <name>Fe(3+)</name>
        <dbReference type="ChEBI" id="CHEBI:29034"/>
    </cofactor>
</comment>
<dbReference type="SUPFAM" id="SSF49482">
    <property type="entry name" value="Aromatic compound dioxygenase"/>
    <property type="match status" value="1"/>
</dbReference>
<comment type="similarity">
    <text evidence="2">Belongs to the intradiol ring-cleavage dioxygenase family.</text>
</comment>
<evidence type="ECO:0000256" key="6">
    <source>
        <dbReference type="ARBA" id="ARBA00023004"/>
    </source>
</evidence>
<evidence type="ECO:0000256" key="1">
    <source>
        <dbReference type="ARBA" id="ARBA00001965"/>
    </source>
</evidence>
<keyword evidence="10" id="KW-1185">Reference proteome</keyword>
<dbReference type="EMBL" id="JBEPTQ010000002">
    <property type="protein sequence ID" value="MET4716934.1"/>
    <property type="molecule type" value="Genomic_DNA"/>
</dbReference>
<evidence type="ECO:0000259" key="7">
    <source>
        <dbReference type="Pfam" id="PF00775"/>
    </source>
</evidence>
<evidence type="ECO:0000256" key="2">
    <source>
        <dbReference type="ARBA" id="ARBA00007825"/>
    </source>
</evidence>
<dbReference type="PANTHER" id="PTHR33711">
    <property type="entry name" value="DIOXYGENASE, PUTATIVE (AFU_ORTHOLOGUE AFUA_2G02910)-RELATED"/>
    <property type="match status" value="1"/>
</dbReference>
<organism evidence="9 10">
    <name type="scientific">Bradyrhizobium japonicum</name>
    <dbReference type="NCBI Taxonomy" id="375"/>
    <lineage>
        <taxon>Bacteria</taxon>
        <taxon>Pseudomonadati</taxon>
        <taxon>Pseudomonadota</taxon>
        <taxon>Alphaproteobacteria</taxon>
        <taxon>Hyphomicrobiales</taxon>
        <taxon>Nitrobacteraceae</taxon>
        <taxon>Bradyrhizobium</taxon>
    </lineage>
</organism>
<dbReference type="PANTHER" id="PTHR33711:SF7">
    <property type="entry name" value="INTRADIOL RING-CLEAVAGE DIOXYGENASES DOMAIN-CONTAINING PROTEIN-RELATED"/>
    <property type="match status" value="1"/>
</dbReference>
<dbReference type="InterPro" id="IPR050770">
    <property type="entry name" value="Intradiol_RC_Dioxygenase"/>
</dbReference>
<dbReference type="Pfam" id="PF04444">
    <property type="entry name" value="Dioxygenase_N"/>
    <property type="match status" value="1"/>
</dbReference>
<keyword evidence="5 9" id="KW-0560">Oxidoreductase</keyword>
<accession>A0ABV2RKZ0</accession>
<sequence>MIIEREQDVTAAALAVMERTSDPRLRQIMVSLVKHLHGFVRDVRLTEKEFRDATAIVAELGKLTTDTHNEVVLMAGSLGVSPLVCLLNNGDQGNTETDQSLLGPFWRLNSPRVENGGSIVRSETPGAPLLVSARVVDRDGRPVNGAEVDVWHASPVGLYENQDPDQADMNLRGKFTTDQDGRFAFRSVMMVGYPIPTNGVVGRLLVAQSRHPYRPAHLHALIFKPGFKVLISQVYDPADPHIDSDVQFGVTQALIGRFQRHDTPHPTARDVPIPWYSLDHTYRLEAGEAVLPRPPIK</sequence>
<dbReference type="RefSeq" id="WP_038954587.1">
    <property type="nucleotide sequence ID" value="NZ_CP066351.1"/>
</dbReference>
<dbReference type="InterPro" id="IPR015889">
    <property type="entry name" value="Intradiol_dOase_core"/>
</dbReference>
<reference evidence="9 10" key="1">
    <citation type="submission" date="2024-06" db="EMBL/GenBank/DDBJ databases">
        <title>Genomic Encyclopedia of Type Strains, Phase V (KMG-V): Genome sequencing to study the core and pangenomes of soil and plant-associated prokaryotes.</title>
        <authorList>
            <person name="Whitman W."/>
        </authorList>
    </citation>
    <scope>NUCLEOTIDE SEQUENCE [LARGE SCALE GENOMIC DNA]</scope>
    <source>
        <strain evidence="9 10">USDA 160</strain>
    </source>
</reference>
<evidence type="ECO:0000256" key="4">
    <source>
        <dbReference type="ARBA" id="ARBA00022964"/>
    </source>
</evidence>
<dbReference type="Gene3D" id="2.60.130.10">
    <property type="entry name" value="Aromatic compound dioxygenase"/>
    <property type="match status" value="1"/>
</dbReference>
<dbReference type="GO" id="GO:0018576">
    <property type="term" value="F:catechol 1,2-dioxygenase activity"/>
    <property type="evidence" value="ECO:0007669"/>
    <property type="project" value="UniProtKB-EC"/>
</dbReference>
<dbReference type="InterPro" id="IPR007535">
    <property type="entry name" value="Catechol_dOase_N"/>
</dbReference>
<keyword evidence="6" id="KW-0408">Iron</keyword>